<dbReference type="InterPro" id="IPR003593">
    <property type="entry name" value="AAA+_ATPase"/>
</dbReference>
<evidence type="ECO:0000313" key="2">
    <source>
        <dbReference type="EMBL" id="TDN64288.1"/>
    </source>
</evidence>
<proteinExistence type="predicted"/>
<dbReference type="EMBL" id="SNVX01000001">
    <property type="protein sequence ID" value="TDN64288.1"/>
    <property type="molecule type" value="Genomic_DNA"/>
</dbReference>
<accession>A0A4R6EWW2</accession>
<feature type="domain" description="AAA+ ATPase" evidence="1">
    <location>
        <begin position="11"/>
        <end position="209"/>
    </location>
</feature>
<dbReference type="InterPro" id="IPR027417">
    <property type="entry name" value="P-loop_NTPase"/>
</dbReference>
<dbReference type="AlphaFoldDB" id="A0A4R6EWW2"/>
<sequence length="290" mass="32195">MKFEKAMRKKAKLRLALTGPSGSGKTYSALLVAKGIGGKLAFIDTEKGSASLYSDVADFDVLELDPPFSPERFIEAIKSAEDAGYESLIIDSITHEWGGVGGCLELVDTIAKAKFRGNSWSAWSEMNPRHRLFLDAILRSPMHIIATMRSKTETAQVEENGRKKVAKLGMKSEQRDGVEYEFTTVLDIAHETHHAIASKDRTKLFSNSDPEILSEDTGKRLLNWLESGVNPHEEALKQFVSDAESAAGMDVLKPLFEEAWRTLRGTEYQAKAKDVYDIRKSELEQPQSAA</sequence>
<dbReference type="Pfam" id="PF13479">
    <property type="entry name" value="AAA_24"/>
    <property type="match status" value="1"/>
</dbReference>
<dbReference type="RefSeq" id="WP_133460294.1">
    <property type="nucleotide sequence ID" value="NZ_SNVX01000001.1"/>
</dbReference>
<dbReference type="SUPFAM" id="SSF52540">
    <property type="entry name" value="P-loop containing nucleoside triphosphate hydrolases"/>
    <property type="match status" value="1"/>
</dbReference>
<gene>
    <name evidence="2" type="ORF">EC847_101213</name>
</gene>
<comment type="caution">
    <text evidence="2">The sequence shown here is derived from an EMBL/GenBank/DDBJ whole genome shotgun (WGS) entry which is preliminary data.</text>
</comment>
<evidence type="ECO:0000313" key="3">
    <source>
        <dbReference type="Proteomes" id="UP000295530"/>
    </source>
</evidence>
<keyword evidence="3" id="KW-1185">Reference proteome</keyword>
<evidence type="ECO:0000259" key="1">
    <source>
        <dbReference type="SMART" id="SM00382"/>
    </source>
</evidence>
<protein>
    <submittedName>
        <fullName evidence="2">AAA domain-containing protein</fullName>
    </submittedName>
</protein>
<organism evidence="2 3">
    <name type="scientific">Scandinavium goeteborgense</name>
    <dbReference type="NCBI Taxonomy" id="1851514"/>
    <lineage>
        <taxon>Bacteria</taxon>
        <taxon>Pseudomonadati</taxon>
        <taxon>Pseudomonadota</taxon>
        <taxon>Gammaproteobacteria</taxon>
        <taxon>Enterobacterales</taxon>
        <taxon>Enterobacteriaceae</taxon>
        <taxon>Scandinavium</taxon>
    </lineage>
</organism>
<dbReference type="OrthoDB" id="1625426at2"/>
<dbReference type="SMART" id="SM00382">
    <property type="entry name" value="AAA"/>
    <property type="match status" value="1"/>
</dbReference>
<dbReference type="Proteomes" id="UP000295530">
    <property type="component" value="Unassembled WGS sequence"/>
</dbReference>
<name>A0A4R6EWW2_SCAGO</name>
<reference evidence="2 3" key="1">
    <citation type="submission" date="2019-03" db="EMBL/GenBank/DDBJ databases">
        <title>Genomic analyses of the natural microbiome of Caenorhabditis elegans.</title>
        <authorList>
            <person name="Samuel B."/>
        </authorList>
    </citation>
    <scope>NUCLEOTIDE SEQUENCE [LARGE SCALE GENOMIC DNA]</scope>
    <source>
        <strain evidence="2 3">BIGb0156</strain>
    </source>
</reference>